<keyword evidence="3 5" id="KW-1133">Transmembrane helix</keyword>
<evidence type="ECO:0000256" key="3">
    <source>
        <dbReference type="ARBA" id="ARBA00022989"/>
    </source>
</evidence>
<dbReference type="GO" id="GO:0005635">
    <property type="term" value="C:nuclear envelope"/>
    <property type="evidence" value="ECO:0007669"/>
    <property type="project" value="TreeGrafter"/>
</dbReference>
<evidence type="ECO:0000256" key="2">
    <source>
        <dbReference type="ARBA" id="ARBA00022692"/>
    </source>
</evidence>
<accession>A0A9W9CIC8</accession>
<dbReference type="Pfam" id="PF01124">
    <property type="entry name" value="MAPEG"/>
    <property type="match status" value="1"/>
</dbReference>
<dbReference type="OrthoDB" id="410651at2759"/>
<dbReference type="InterPro" id="IPR023352">
    <property type="entry name" value="MAPEG-like_dom_sf"/>
</dbReference>
<dbReference type="AlphaFoldDB" id="A0A9W9CIC8"/>
<gene>
    <name evidence="6" type="ORF">N0V83_009971</name>
</gene>
<sequence>MAIIQIPSEYGYVLLAAVSTFFVGAWHGGRVGAFRKAAKIPYPYEYASYEQVQTASPQNSKLMLAFNAAQRAHQNFNENLPIALGAMLIAGLKYPTAVGVLGAVWSVNRVVYAVGYTNSGSEGGKGRYYGALWMVSHYVMILMAGKAAFDFAMA</sequence>
<feature type="transmembrane region" description="Helical" evidence="5">
    <location>
        <begin position="12"/>
        <end position="29"/>
    </location>
</feature>
<evidence type="ECO:0000313" key="6">
    <source>
        <dbReference type="EMBL" id="KAJ4363675.1"/>
    </source>
</evidence>
<protein>
    <recommendedName>
        <fullName evidence="8">Membrane-associated proteins in eicosanoid and glutathione metabolism</fullName>
    </recommendedName>
</protein>
<reference evidence="6" key="1">
    <citation type="submission" date="2022-10" db="EMBL/GenBank/DDBJ databases">
        <title>Tapping the CABI collections for fungal endophytes: first genome assemblies for Collariella, Neodidymelliopsis, Ascochyta clinopodiicola, Didymella pomorum, Didymosphaeria variabile, Neocosmospora piperis and Neocucurbitaria cava.</title>
        <authorList>
            <person name="Hill R."/>
        </authorList>
    </citation>
    <scope>NUCLEOTIDE SEQUENCE</scope>
    <source>
        <strain evidence="6">IMI 356814</strain>
    </source>
</reference>
<dbReference type="GO" id="GO:0004364">
    <property type="term" value="F:glutathione transferase activity"/>
    <property type="evidence" value="ECO:0007669"/>
    <property type="project" value="TreeGrafter"/>
</dbReference>
<evidence type="ECO:0000313" key="7">
    <source>
        <dbReference type="Proteomes" id="UP001140560"/>
    </source>
</evidence>
<dbReference type="Gene3D" id="1.20.120.550">
    <property type="entry name" value="Membrane associated eicosanoid/glutathione metabolism-like domain"/>
    <property type="match status" value="1"/>
</dbReference>
<proteinExistence type="predicted"/>
<feature type="transmembrane region" description="Helical" evidence="5">
    <location>
        <begin position="80"/>
        <end position="108"/>
    </location>
</feature>
<feature type="transmembrane region" description="Helical" evidence="5">
    <location>
        <begin position="128"/>
        <end position="149"/>
    </location>
</feature>
<keyword evidence="4 5" id="KW-0472">Membrane</keyword>
<dbReference type="Proteomes" id="UP001140560">
    <property type="component" value="Unassembled WGS sequence"/>
</dbReference>
<organism evidence="6 7">
    <name type="scientific">Neocucurbitaria cava</name>
    <dbReference type="NCBI Taxonomy" id="798079"/>
    <lineage>
        <taxon>Eukaryota</taxon>
        <taxon>Fungi</taxon>
        <taxon>Dikarya</taxon>
        <taxon>Ascomycota</taxon>
        <taxon>Pezizomycotina</taxon>
        <taxon>Dothideomycetes</taxon>
        <taxon>Pleosporomycetidae</taxon>
        <taxon>Pleosporales</taxon>
        <taxon>Pleosporineae</taxon>
        <taxon>Cucurbitariaceae</taxon>
        <taxon>Neocucurbitaria</taxon>
    </lineage>
</organism>
<dbReference type="InterPro" id="IPR001129">
    <property type="entry name" value="Membr-assoc_MAPEG"/>
</dbReference>
<evidence type="ECO:0008006" key="8">
    <source>
        <dbReference type="Google" id="ProtNLM"/>
    </source>
</evidence>
<dbReference type="InterPro" id="IPR050997">
    <property type="entry name" value="MAPEG"/>
</dbReference>
<dbReference type="PANTHER" id="PTHR10250">
    <property type="entry name" value="MICROSOMAL GLUTATHIONE S-TRANSFERASE"/>
    <property type="match status" value="1"/>
</dbReference>
<dbReference type="GO" id="GO:0005783">
    <property type="term" value="C:endoplasmic reticulum"/>
    <property type="evidence" value="ECO:0007669"/>
    <property type="project" value="TreeGrafter"/>
</dbReference>
<comment type="subcellular location">
    <subcellularLocation>
        <location evidence="1">Membrane</location>
        <topology evidence="1">Multi-pass membrane protein</topology>
    </subcellularLocation>
</comment>
<keyword evidence="2 5" id="KW-0812">Transmembrane</keyword>
<evidence type="ECO:0000256" key="1">
    <source>
        <dbReference type="ARBA" id="ARBA00004141"/>
    </source>
</evidence>
<evidence type="ECO:0000256" key="4">
    <source>
        <dbReference type="ARBA" id="ARBA00023136"/>
    </source>
</evidence>
<dbReference type="SUPFAM" id="SSF161084">
    <property type="entry name" value="MAPEG domain-like"/>
    <property type="match status" value="1"/>
</dbReference>
<dbReference type="PANTHER" id="PTHR10250:SF26">
    <property type="entry name" value="GLUTATHIONE S-TRANSFERASE 3, MITOCHONDRIAL"/>
    <property type="match status" value="1"/>
</dbReference>
<dbReference type="GO" id="GO:0016020">
    <property type="term" value="C:membrane"/>
    <property type="evidence" value="ECO:0007669"/>
    <property type="project" value="UniProtKB-SubCell"/>
</dbReference>
<keyword evidence="7" id="KW-1185">Reference proteome</keyword>
<dbReference type="GO" id="GO:0004602">
    <property type="term" value="F:glutathione peroxidase activity"/>
    <property type="evidence" value="ECO:0007669"/>
    <property type="project" value="TreeGrafter"/>
</dbReference>
<dbReference type="EMBL" id="JAPEUY010000019">
    <property type="protein sequence ID" value="KAJ4363675.1"/>
    <property type="molecule type" value="Genomic_DNA"/>
</dbReference>
<comment type="caution">
    <text evidence="6">The sequence shown here is derived from an EMBL/GenBank/DDBJ whole genome shotgun (WGS) entry which is preliminary data.</text>
</comment>
<name>A0A9W9CIC8_9PLEO</name>
<evidence type="ECO:0000256" key="5">
    <source>
        <dbReference type="SAM" id="Phobius"/>
    </source>
</evidence>